<evidence type="ECO:0000256" key="14">
    <source>
        <dbReference type="RuleBase" id="RU363109"/>
    </source>
</evidence>
<evidence type="ECO:0000256" key="9">
    <source>
        <dbReference type="ARBA" id="ARBA00023098"/>
    </source>
</evidence>
<dbReference type="OrthoDB" id="46988at2759"/>
<evidence type="ECO:0000256" key="2">
    <source>
        <dbReference type="ARBA" id="ARBA00005194"/>
    </source>
</evidence>
<evidence type="ECO:0000313" key="15">
    <source>
        <dbReference type="EMBL" id="KAG0145322.1"/>
    </source>
</evidence>
<proteinExistence type="inferred from homology"/>
<sequence length="122" mass="13477">VQSSALIEILHAGLGLVRSGLLTTVMQVASRLLVVWLILPTAQSPIYATMVLAWSLSEIIRYGTYASSLLNYPLRPLLWLRYSAFFVLYPVGAGSEWGLIYLASKSVSFTDLLGVVLLRFID</sequence>
<organism evidence="15 16">
    <name type="scientific">Cronartium quercuum f. sp. fusiforme G11</name>
    <dbReference type="NCBI Taxonomy" id="708437"/>
    <lineage>
        <taxon>Eukaryota</taxon>
        <taxon>Fungi</taxon>
        <taxon>Dikarya</taxon>
        <taxon>Basidiomycota</taxon>
        <taxon>Pucciniomycotina</taxon>
        <taxon>Pucciniomycetes</taxon>
        <taxon>Pucciniales</taxon>
        <taxon>Coleosporiaceae</taxon>
        <taxon>Cronartium</taxon>
    </lineage>
</organism>
<evidence type="ECO:0000256" key="12">
    <source>
        <dbReference type="ARBA" id="ARBA00023239"/>
    </source>
</evidence>
<evidence type="ECO:0000256" key="8">
    <source>
        <dbReference type="ARBA" id="ARBA00022989"/>
    </source>
</evidence>
<evidence type="ECO:0000256" key="4">
    <source>
        <dbReference type="ARBA" id="ARBA00013122"/>
    </source>
</evidence>
<evidence type="ECO:0000256" key="5">
    <source>
        <dbReference type="ARBA" id="ARBA00022516"/>
    </source>
</evidence>
<dbReference type="PANTHER" id="PTHR11035:SF3">
    <property type="entry name" value="VERY-LONG-CHAIN (3R)-3-HYDROXYACYL-COA DEHYDRATASE"/>
    <property type="match status" value="1"/>
</dbReference>
<comment type="catalytic activity">
    <reaction evidence="13 14">
        <text>a very-long-chain (3R)-3-hydroxyacyl-CoA = a very-long-chain (2E)-enoyl-CoA + H2O</text>
        <dbReference type="Rhea" id="RHEA:45812"/>
        <dbReference type="ChEBI" id="CHEBI:15377"/>
        <dbReference type="ChEBI" id="CHEBI:83728"/>
        <dbReference type="ChEBI" id="CHEBI:85440"/>
        <dbReference type="EC" id="4.2.1.134"/>
    </reaction>
</comment>
<keyword evidence="8 14" id="KW-1133">Transmembrane helix</keyword>
<keyword evidence="10 14" id="KW-0472">Membrane</keyword>
<comment type="caution">
    <text evidence="14">Lacks conserved residue(s) required for the propagation of feature annotation.</text>
</comment>
<dbReference type="Proteomes" id="UP000886653">
    <property type="component" value="Unassembled WGS sequence"/>
</dbReference>
<feature type="transmembrane region" description="Helical" evidence="14">
    <location>
        <begin position="76"/>
        <end position="93"/>
    </location>
</feature>
<dbReference type="Pfam" id="PF04387">
    <property type="entry name" value="PTPLA"/>
    <property type="match status" value="1"/>
</dbReference>
<keyword evidence="16" id="KW-1185">Reference proteome</keyword>
<keyword evidence="9 14" id="KW-0443">Lipid metabolism</keyword>
<evidence type="ECO:0000256" key="3">
    <source>
        <dbReference type="ARBA" id="ARBA00007811"/>
    </source>
</evidence>
<reference evidence="15" key="1">
    <citation type="submission" date="2013-11" db="EMBL/GenBank/DDBJ databases">
        <title>Genome sequence of the fusiform rust pathogen reveals effectors for host alternation and coevolution with pine.</title>
        <authorList>
            <consortium name="DOE Joint Genome Institute"/>
            <person name="Smith K."/>
            <person name="Pendleton A."/>
            <person name="Kubisiak T."/>
            <person name="Anderson C."/>
            <person name="Salamov A."/>
            <person name="Aerts A."/>
            <person name="Riley R."/>
            <person name="Clum A."/>
            <person name="Lindquist E."/>
            <person name="Ence D."/>
            <person name="Campbell M."/>
            <person name="Kronenberg Z."/>
            <person name="Feau N."/>
            <person name="Dhillon B."/>
            <person name="Hamelin R."/>
            <person name="Burleigh J."/>
            <person name="Smith J."/>
            <person name="Yandell M."/>
            <person name="Nelson C."/>
            <person name="Grigoriev I."/>
            <person name="Davis J."/>
        </authorList>
    </citation>
    <scope>NUCLEOTIDE SEQUENCE</scope>
    <source>
        <strain evidence="15">G11</strain>
    </source>
</reference>
<keyword evidence="6 14" id="KW-0812">Transmembrane</keyword>
<dbReference type="InterPro" id="IPR007482">
    <property type="entry name" value="Tyr_Pase-like_PTPLA"/>
</dbReference>
<gene>
    <name evidence="15" type="ORF">CROQUDRAFT_45891</name>
</gene>
<accession>A0A9P6NJH7</accession>
<keyword evidence="5 14" id="KW-0444">Lipid biosynthesis</keyword>
<dbReference type="GO" id="GO:0005789">
    <property type="term" value="C:endoplasmic reticulum membrane"/>
    <property type="evidence" value="ECO:0007669"/>
    <property type="project" value="UniProtKB-SubCell"/>
</dbReference>
<dbReference type="EMBL" id="MU167278">
    <property type="protein sequence ID" value="KAG0145322.1"/>
    <property type="molecule type" value="Genomic_DNA"/>
</dbReference>
<feature type="non-terminal residue" evidence="15">
    <location>
        <position position="1"/>
    </location>
</feature>
<comment type="function">
    <text evidence="14">Catalyzes the third of the four reactions of the long-chain fatty acids elongation cycle. This endoplasmic reticulum-bound enzymatic process, allows the addition of two carbons to the chain of long- and very long-chain fatty acids/VLCFAs per cycle. This enzyme catalyzes the dehydration of the 3-hydroxyacyl-CoA intermediate into trans-2,3-enoyl-CoA, within each cycle of fatty acid elongation. Thereby, it participates to the production of VLCFAs of different chain lengths that are involved in multiple biological processes as precursors of membrane lipids and lipid mediators.</text>
</comment>
<protein>
    <recommendedName>
        <fullName evidence="4 14">Very-long-chain (3R)-3-hydroxyacyl-CoA dehydratase</fullName>
        <ecNumber evidence="4 14">4.2.1.134</ecNumber>
    </recommendedName>
</protein>
<dbReference type="GO" id="GO:0102158">
    <property type="term" value="F:very-long-chain (3R)-3-hydroxyacyl-CoA dehydratase activity"/>
    <property type="evidence" value="ECO:0007669"/>
    <property type="project" value="UniProtKB-EC"/>
</dbReference>
<evidence type="ECO:0000256" key="6">
    <source>
        <dbReference type="ARBA" id="ARBA00022692"/>
    </source>
</evidence>
<dbReference type="PANTHER" id="PTHR11035">
    <property type="entry name" value="VERY-LONG-CHAIN (3R)-3-HYDROXYACYL-COA DEHYDRATASE"/>
    <property type="match status" value="1"/>
</dbReference>
<evidence type="ECO:0000313" key="16">
    <source>
        <dbReference type="Proteomes" id="UP000886653"/>
    </source>
</evidence>
<comment type="similarity">
    <text evidence="3 14">Belongs to the very long-chain fatty acids dehydratase HACD family.</text>
</comment>
<evidence type="ECO:0000256" key="1">
    <source>
        <dbReference type="ARBA" id="ARBA00004141"/>
    </source>
</evidence>
<feature type="transmembrane region" description="Helical" evidence="14">
    <location>
        <begin position="45"/>
        <end position="64"/>
    </location>
</feature>
<comment type="subcellular location">
    <subcellularLocation>
        <location evidence="14">Endoplasmic reticulum membrane</location>
        <topology evidence="14">Multi-pass membrane protein</topology>
    </subcellularLocation>
    <subcellularLocation>
        <location evidence="1">Membrane</location>
        <topology evidence="1">Multi-pass membrane protein</topology>
    </subcellularLocation>
</comment>
<evidence type="ECO:0000256" key="10">
    <source>
        <dbReference type="ARBA" id="ARBA00023136"/>
    </source>
</evidence>
<dbReference type="GO" id="GO:0042761">
    <property type="term" value="P:very long-chain fatty acid biosynthetic process"/>
    <property type="evidence" value="ECO:0007669"/>
    <property type="project" value="TreeGrafter"/>
</dbReference>
<dbReference type="AlphaFoldDB" id="A0A9P6NJH7"/>
<comment type="caution">
    <text evidence="15">The sequence shown here is derived from an EMBL/GenBank/DDBJ whole genome shotgun (WGS) entry which is preliminary data.</text>
</comment>
<keyword evidence="11 14" id="KW-0275">Fatty acid biosynthesis</keyword>
<dbReference type="GO" id="GO:0030148">
    <property type="term" value="P:sphingolipid biosynthetic process"/>
    <property type="evidence" value="ECO:0007669"/>
    <property type="project" value="TreeGrafter"/>
</dbReference>
<keyword evidence="12 14" id="KW-0456">Lyase</keyword>
<keyword evidence="7 14" id="KW-0276">Fatty acid metabolism</keyword>
<dbReference type="EC" id="4.2.1.134" evidence="4 14"/>
<name>A0A9P6NJH7_9BASI</name>
<evidence type="ECO:0000256" key="11">
    <source>
        <dbReference type="ARBA" id="ARBA00023160"/>
    </source>
</evidence>
<keyword evidence="14" id="KW-0256">Endoplasmic reticulum</keyword>
<evidence type="ECO:0000256" key="13">
    <source>
        <dbReference type="ARBA" id="ARBA00036671"/>
    </source>
</evidence>
<dbReference type="GO" id="GO:0030497">
    <property type="term" value="P:fatty acid elongation"/>
    <property type="evidence" value="ECO:0007669"/>
    <property type="project" value="TreeGrafter"/>
</dbReference>
<evidence type="ECO:0000256" key="7">
    <source>
        <dbReference type="ARBA" id="ARBA00022832"/>
    </source>
</evidence>
<comment type="pathway">
    <text evidence="2 14">Lipid metabolism; fatty acid biosynthesis.</text>
</comment>